<feature type="non-terminal residue" evidence="2">
    <location>
        <position position="1"/>
    </location>
</feature>
<dbReference type="AlphaFoldDB" id="X1UNJ6"/>
<dbReference type="InterPro" id="IPR016496">
    <property type="entry name" value="GTPase_HflX"/>
</dbReference>
<dbReference type="GO" id="GO:0005737">
    <property type="term" value="C:cytoplasm"/>
    <property type="evidence" value="ECO:0007669"/>
    <property type="project" value="TreeGrafter"/>
</dbReference>
<feature type="domain" description="Hflx-type G" evidence="1">
    <location>
        <begin position="1"/>
        <end position="151"/>
    </location>
</feature>
<dbReference type="InterPro" id="IPR006073">
    <property type="entry name" value="GTP-bd"/>
</dbReference>
<dbReference type="PANTHER" id="PTHR10229:SF0">
    <property type="entry name" value="GTP-BINDING PROTEIN 6-RELATED"/>
    <property type="match status" value="1"/>
</dbReference>
<dbReference type="SUPFAM" id="SSF52540">
    <property type="entry name" value="P-loop containing nucleoside triphosphate hydrolases"/>
    <property type="match status" value="1"/>
</dbReference>
<dbReference type="PANTHER" id="PTHR10229">
    <property type="entry name" value="GTP-BINDING PROTEIN HFLX"/>
    <property type="match status" value="1"/>
</dbReference>
<dbReference type="InterPro" id="IPR030394">
    <property type="entry name" value="G_HFLX_dom"/>
</dbReference>
<dbReference type="Gene3D" id="3.40.50.300">
    <property type="entry name" value="P-loop containing nucleotide triphosphate hydrolases"/>
    <property type="match status" value="1"/>
</dbReference>
<evidence type="ECO:0000259" key="1">
    <source>
        <dbReference type="PROSITE" id="PS51705"/>
    </source>
</evidence>
<dbReference type="GO" id="GO:0005525">
    <property type="term" value="F:GTP binding"/>
    <property type="evidence" value="ECO:0007669"/>
    <property type="project" value="InterPro"/>
</dbReference>
<dbReference type="PROSITE" id="PS51705">
    <property type="entry name" value="G_HFLX"/>
    <property type="match status" value="1"/>
</dbReference>
<comment type="caution">
    <text evidence="2">The sequence shown here is derived from an EMBL/GenBank/DDBJ whole genome shotgun (WGS) entry which is preliminary data.</text>
</comment>
<dbReference type="GO" id="GO:0043022">
    <property type="term" value="F:ribosome binding"/>
    <property type="evidence" value="ECO:0007669"/>
    <property type="project" value="TreeGrafter"/>
</dbReference>
<gene>
    <name evidence="2" type="ORF">S12H4_52100</name>
</gene>
<sequence length="154" mass="17409">EDKLFATLDPTTRRLTLPDNRTVLITDTVGFIRKLPPAIVTAFRATLEELTEASMLVHVVDLTRHNAAEQCQTVEDILADLNIADKPRITALNKIDLLLDADKRWDEEEAINYLADERAPLDESTVLISASKRWGLTRLLRLIDHTLDKITQPV</sequence>
<dbReference type="EMBL" id="BARW01033008">
    <property type="protein sequence ID" value="GAJ05172.1"/>
    <property type="molecule type" value="Genomic_DNA"/>
</dbReference>
<evidence type="ECO:0000313" key="2">
    <source>
        <dbReference type="EMBL" id="GAJ05172.1"/>
    </source>
</evidence>
<organism evidence="2">
    <name type="scientific">marine sediment metagenome</name>
    <dbReference type="NCBI Taxonomy" id="412755"/>
    <lineage>
        <taxon>unclassified sequences</taxon>
        <taxon>metagenomes</taxon>
        <taxon>ecological metagenomes</taxon>
    </lineage>
</organism>
<dbReference type="InterPro" id="IPR027417">
    <property type="entry name" value="P-loop_NTPase"/>
</dbReference>
<reference evidence="2" key="1">
    <citation type="journal article" date="2014" name="Front. Microbiol.">
        <title>High frequency of phylogenetically diverse reductive dehalogenase-homologous genes in deep subseafloor sedimentary metagenomes.</title>
        <authorList>
            <person name="Kawai M."/>
            <person name="Futagami T."/>
            <person name="Toyoda A."/>
            <person name="Takaki Y."/>
            <person name="Nishi S."/>
            <person name="Hori S."/>
            <person name="Arai W."/>
            <person name="Tsubouchi T."/>
            <person name="Morono Y."/>
            <person name="Uchiyama I."/>
            <person name="Ito T."/>
            <person name="Fujiyama A."/>
            <person name="Inagaki F."/>
            <person name="Takami H."/>
        </authorList>
    </citation>
    <scope>NUCLEOTIDE SEQUENCE</scope>
    <source>
        <strain evidence="2">Expedition CK06-06</strain>
    </source>
</reference>
<name>X1UNJ6_9ZZZZ</name>
<proteinExistence type="predicted"/>
<dbReference type="Pfam" id="PF01926">
    <property type="entry name" value="MMR_HSR1"/>
    <property type="match status" value="1"/>
</dbReference>
<protein>
    <recommendedName>
        <fullName evidence="1">Hflx-type G domain-containing protein</fullName>
    </recommendedName>
</protein>
<accession>X1UNJ6</accession>